<dbReference type="GO" id="GO:0044550">
    <property type="term" value="P:secondary metabolite biosynthetic process"/>
    <property type="evidence" value="ECO:0007669"/>
    <property type="project" value="UniProtKB-ARBA"/>
</dbReference>
<dbReference type="AlphaFoldDB" id="A0A5N7D0S2"/>
<keyword evidence="2 5" id="KW-0808">Transferase</keyword>
<reference evidence="5 6" key="1">
    <citation type="submission" date="2019-04" db="EMBL/GenBank/DDBJ databases">
        <authorList>
            <consortium name="DOE Joint Genome Institute"/>
            <person name="Mondo S."/>
            <person name="Kjaerbolling I."/>
            <person name="Vesth T."/>
            <person name="Frisvad J.C."/>
            <person name="Nybo J.L."/>
            <person name="Theobald S."/>
            <person name="Kildgaard S."/>
            <person name="Isbrandt T."/>
            <person name="Kuo A."/>
            <person name="Sato A."/>
            <person name="Lyhne E.K."/>
            <person name="Kogle M.E."/>
            <person name="Wiebenga A."/>
            <person name="Kun R.S."/>
            <person name="Lubbers R.J."/>
            <person name="Makela M.R."/>
            <person name="Barry K."/>
            <person name="Chovatia M."/>
            <person name="Clum A."/>
            <person name="Daum C."/>
            <person name="Haridas S."/>
            <person name="He G."/>
            <person name="LaButti K."/>
            <person name="Lipzen A."/>
            <person name="Riley R."/>
            <person name="Salamov A."/>
            <person name="Simmons B.A."/>
            <person name="Magnuson J.K."/>
            <person name="Henrissat B."/>
            <person name="Mortensen U.H."/>
            <person name="Larsen T.O."/>
            <person name="Devries R.P."/>
            <person name="Grigoriev I.V."/>
            <person name="Machida M."/>
            <person name="Baker S.E."/>
            <person name="Andersen M.R."/>
            <person name="Cantor M.N."/>
            <person name="Hua S.X."/>
        </authorList>
    </citation>
    <scope>NUCLEOTIDE SEQUENCE [LARGE SCALE GENOMIC DNA]</scope>
    <source>
        <strain evidence="5 6">CBS 119388</strain>
    </source>
</reference>
<dbReference type="EMBL" id="ML736823">
    <property type="protein sequence ID" value="KAE8399984.1"/>
    <property type="molecule type" value="Genomic_DNA"/>
</dbReference>
<dbReference type="Pfam" id="PF00891">
    <property type="entry name" value="Methyltransf_2"/>
    <property type="match status" value="1"/>
</dbReference>
<sequence>MAHNFFAEQPIEGARAYSLHSVLHNWNDEDCQTILSRLVATMAPGYSKILINEIVIPKTGAHWEATAMDILITVHLAAGVRTEQQWHQLIESVGLKVAKNLAQGGQRCELD</sequence>
<keyword evidence="3" id="KW-0949">S-adenosyl-L-methionine</keyword>
<proteinExistence type="predicted"/>
<evidence type="ECO:0000259" key="4">
    <source>
        <dbReference type="Pfam" id="PF00891"/>
    </source>
</evidence>
<organism evidence="5 6">
    <name type="scientific">Aspergillus pseudonomiae</name>
    <dbReference type="NCBI Taxonomy" id="1506151"/>
    <lineage>
        <taxon>Eukaryota</taxon>
        <taxon>Fungi</taxon>
        <taxon>Dikarya</taxon>
        <taxon>Ascomycota</taxon>
        <taxon>Pezizomycotina</taxon>
        <taxon>Eurotiomycetes</taxon>
        <taxon>Eurotiomycetidae</taxon>
        <taxon>Eurotiales</taxon>
        <taxon>Aspergillaceae</taxon>
        <taxon>Aspergillus</taxon>
        <taxon>Aspergillus subgen. Circumdati</taxon>
    </lineage>
</organism>
<feature type="domain" description="O-methyltransferase C-terminal" evidence="4">
    <location>
        <begin position="6"/>
        <end position="94"/>
    </location>
</feature>
<dbReference type="SUPFAM" id="SSF53335">
    <property type="entry name" value="S-adenosyl-L-methionine-dependent methyltransferases"/>
    <property type="match status" value="1"/>
</dbReference>
<evidence type="ECO:0000256" key="3">
    <source>
        <dbReference type="ARBA" id="ARBA00022691"/>
    </source>
</evidence>
<gene>
    <name evidence="5" type="ORF">BDV37DRAFT_287066</name>
</gene>
<dbReference type="GeneID" id="43672737"/>
<dbReference type="OrthoDB" id="1535081at2759"/>
<evidence type="ECO:0000313" key="5">
    <source>
        <dbReference type="EMBL" id="KAE8399984.1"/>
    </source>
</evidence>
<dbReference type="Gene3D" id="3.40.50.150">
    <property type="entry name" value="Vaccinia Virus protein VP39"/>
    <property type="match status" value="1"/>
</dbReference>
<name>A0A5N7D0S2_9EURO</name>
<dbReference type="InterPro" id="IPR016461">
    <property type="entry name" value="COMT-like"/>
</dbReference>
<dbReference type="InterPro" id="IPR001077">
    <property type="entry name" value="COMT_C"/>
</dbReference>
<dbReference type="InterPro" id="IPR029063">
    <property type="entry name" value="SAM-dependent_MTases_sf"/>
</dbReference>
<evidence type="ECO:0000313" key="6">
    <source>
        <dbReference type="Proteomes" id="UP000325579"/>
    </source>
</evidence>
<dbReference type="RefSeq" id="XP_031937303.1">
    <property type="nucleotide sequence ID" value="XM_032088046.1"/>
</dbReference>
<evidence type="ECO:0000256" key="2">
    <source>
        <dbReference type="ARBA" id="ARBA00022679"/>
    </source>
</evidence>
<keyword evidence="1 5" id="KW-0489">Methyltransferase</keyword>
<accession>A0A5N7D0S2</accession>
<dbReference type="PANTHER" id="PTHR43712:SF17">
    <property type="entry name" value="O-METHYLTRANSFERASE"/>
    <property type="match status" value="1"/>
</dbReference>
<dbReference type="PANTHER" id="PTHR43712">
    <property type="entry name" value="PUTATIVE (AFU_ORTHOLOGUE AFUA_4G14580)-RELATED"/>
    <property type="match status" value="1"/>
</dbReference>
<keyword evidence="6" id="KW-1185">Reference proteome</keyword>
<dbReference type="GO" id="GO:0008171">
    <property type="term" value="F:O-methyltransferase activity"/>
    <property type="evidence" value="ECO:0007669"/>
    <property type="project" value="InterPro"/>
</dbReference>
<evidence type="ECO:0000256" key="1">
    <source>
        <dbReference type="ARBA" id="ARBA00022603"/>
    </source>
</evidence>
<dbReference type="PROSITE" id="PS51683">
    <property type="entry name" value="SAM_OMT_II"/>
    <property type="match status" value="1"/>
</dbReference>
<dbReference type="Proteomes" id="UP000325579">
    <property type="component" value="Unassembled WGS sequence"/>
</dbReference>
<protein>
    <submittedName>
        <fullName evidence="5">O-methyltransferase</fullName>
    </submittedName>
</protein>
<dbReference type="GO" id="GO:0032259">
    <property type="term" value="P:methylation"/>
    <property type="evidence" value="ECO:0007669"/>
    <property type="project" value="UniProtKB-KW"/>
</dbReference>